<proteinExistence type="predicted"/>
<dbReference type="EMBL" id="CM051395">
    <property type="protein sequence ID" value="KAJ4724293.1"/>
    <property type="molecule type" value="Genomic_DNA"/>
</dbReference>
<accession>A0ACC1YL99</accession>
<keyword evidence="1" id="KW-0418">Kinase</keyword>
<protein>
    <submittedName>
        <fullName evidence="1">Mitogen-activated protein kinase kinase kinase</fullName>
    </submittedName>
</protein>
<evidence type="ECO:0000313" key="1">
    <source>
        <dbReference type="EMBL" id="KAJ4724293.1"/>
    </source>
</evidence>
<sequence>MDSHGVSWFRGSMLGKGSFGSVFMATLKKPKFNTTLFPPVMAVKSAEFSSSSSLQKEREILHNIEGCPFVLKCFGEETTTDVNGKMVYNLLIEYASGGTLGDIIDSSKGCGLPEDDVRHFTRCILEGISHIHDCGYVHCDLKPDNILLVPIDETGKLVAKIADLGLAKRARQSKKQKFDRYVRGTPLYLAPETVVDHLQEPPSDIWALGCVVLEMLTGKQAWDLKQNCSIQELYLKIGTEHSIPEIPAWISEEGKDFLRKCFVRKPTYRFTAEMLLDNPFVQRVDDEIFRELKKEYSECSEENNSSFCSRENFCDSVEEVASGTQKRKRSNGGSTITVDA</sequence>
<organism evidence="1 2">
    <name type="scientific">Melia azedarach</name>
    <name type="common">Chinaberry tree</name>
    <dbReference type="NCBI Taxonomy" id="155640"/>
    <lineage>
        <taxon>Eukaryota</taxon>
        <taxon>Viridiplantae</taxon>
        <taxon>Streptophyta</taxon>
        <taxon>Embryophyta</taxon>
        <taxon>Tracheophyta</taxon>
        <taxon>Spermatophyta</taxon>
        <taxon>Magnoliopsida</taxon>
        <taxon>eudicotyledons</taxon>
        <taxon>Gunneridae</taxon>
        <taxon>Pentapetalae</taxon>
        <taxon>rosids</taxon>
        <taxon>malvids</taxon>
        <taxon>Sapindales</taxon>
        <taxon>Meliaceae</taxon>
        <taxon>Melia</taxon>
    </lineage>
</organism>
<gene>
    <name evidence="1" type="ORF">OWV82_003298</name>
</gene>
<evidence type="ECO:0000313" key="2">
    <source>
        <dbReference type="Proteomes" id="UP001164539"/>
    </source>
</evidence>
<keyword evidence="1" id="KW-0808">Transferase</keyword>
<reference evidence="1 2" key="1">
    <citation type="journal article" date="2023" name="Science">
        <title>Complex scaffold remodeling in plant triterpene biosynthesis.</title>
        <authorList>
            <person name="De La Pena R."/>
            <person name="Hodgson H."/>
            <person name="Liu J.C."/>
            <person name="Stephenson M.J."/>
            <person name="Martin A.C."/>
            <person name="Owen C."/>
            <person name="Harkess A."/>
            <person name="Leebens-Mack J."/>
            <person name="Jimenez L.E."/>
            <person name="Osbourn A."/>
            <person name="Sattely E.S."/>
        </authorList>
    </citation>
    <scope>NUCLEOTIDE SEQUENCE [LARGE SCALE GENOMIC DNA]</scope>
    <source>
        <strain evidence="2">cv. JPN11</strain>
        <tissue evidence="1">Leaf</tissue>
    </source>
</reference>
<name>A0ACC1YL99_MELAZ</name>
<dbReference type="Proteomes" id="UP001164539">
    <property type="component" value="Chromosome 2"/>
</dbReference>
<keyword evidence="2" id="KW-1185">Reference proteome</keyword>
<comment type="caution">
    <text evidence="1">The sequence shown here is derived from an EMBL/GenBank/DDBJ whole genome shotgun (WGS) entry which is preliminary data.</text>
</comment>